<dbReference type="EMBL" id="JAPNTZ010000016">
    <property type="protein sequence ID" value="MCY1143578.1"/>
    <property type="molecule type" value="Genomic_DNA"/>
</dbReference>
<comment type="caution">
    <text evidence="2">The sequence shown here is derived from an EMBL/GenBank/DDBJ whole genome shotgun (WGS) entry which is preliminary data.</text>
</comment>
<dbReference type="Proteomes" id="UP001151002">
    <property type="component" value="Unassembled WGS sequence"/>
</dbReference>
<gene>
    <name evidence="2" type="ORF">OWR29_36730</name>
</gene>
<feature type="chain" id="PRO_5047333619" evidence="1">
    <location>
        <begin position="24"/>
        <end position="422"/>
    </location>
</feature>
<keyword evidence="3" id="KW-1185">Reference proteome</keyword>
<feature type="signal peptide" evidence="1">
    <location>
        <begin position="1"/>
        <end position="23"/>
    </location>
</feature>
<sequence length="422" mass="45308">MRILLAVATVLAALTVGATPAHAAATAPCVDGGPTAADNAAATRLNSVLTGTLRNAMTGYRVSCARAVITAVQRRGLTERAAVIAITTTIVESTIRNTSEKLDHDSLGLFQQRDSWGTEAQRLDPAWATNAFLSNMQSRYPNGSWASAPIGEVCQAVQRSEYPARYQPEAADAQRIVDELSGPAAVAVSVYGALDDGRLTYSVINSDTGNRSKTVVSTDTIGFTPVAMATLNFNTILVTSPDGGLYRIDVITNNTSLQFTVSDRIEGGWTHQLLTYDGHGHLYGVANGKLISYVVSRAKPGADQIGQRHEIGEGGFALKNLTATGDDWLLGVSNSGELRSYRIGADYKWSGATLATRWSGFDQLVSPGYGFYYGRTPAGAMYHYFDHNPYDLNGSDLQYYTDDPVDTRGWTQKLLSAQPLSS</sequence>
<protein>
    <submittedName>
        <fullName evidence="2">Tachylectin-related carbohydrate-binding protein</fullName>
    </submittedName>
</protein>
<organism evidence="2 3">
    <name type="scientific">Paractinoplanes pyxinae</name>
    <dbReference type="NCBI Taxonomy" id="2997416"/>
    <lineage>
        <taxon>Bacteria</taxon>
        <taxon>Bacillati</taxon>
        <taxon>Actinomycetota</taxon>
        <taxon>Actinomycetes</taxon>
        <taxon>Micromonosporales</taxon>
        <taxon>Micromonosporaceae</taxon>
        <taxon>Paractinoplanes</taxon>
    </lineage>
</organism>
<reference evidence="2" key="1">
    <citation type="submission" date="2022-11" db="EMBL/GenBank/DDBJ databases">
        <authorList>
            <person name="Somphong A."/>
            <person name="Phongsopitanun W."/>
        </authorList>
    </citation>
    <scope>NUCLEOTIDE SEQUENCE</scope>
    <source>
        <strain evidence="2">Pm04-4</strain>
    </source>
</reference>
<evidence type="ECO:0000313" key="3">
    <source>
        <dbReference type="Proteomes" id="UP001151002"/>
    </source>
</evidence>
<name>A0ABT4BD94_9ACTN</name>
<accession>A0ABT4BD94</accession>
<dbReference type="SUPFAM" id="SSF50934">
    <property type="entry name" value="Tachylectin-2"/>
    <property type="match status" value="1"/>
</dbReference>
<keyword evidence="1" id="KW-0732">Signal</keyword>
<dbReference type="RefSeq" id="WP_267568109.1">
    <property type="nucleotide sequence ID" value="NZ_JAPNTZ010000016.1"/>
</dbReference>
<dbReference type="Gene3D" id="2.115.10.10">
    <property type="entry name" value="Tachylectin 2"/>
    <property type="match status" value="1"/>
</dbReference>
<evidence type="ECO:0000313" key="2">
    <source>
        <dbReference type="EMBL" id="MCY1143578.1"/>
    </source>
</evidence>
<dbReference type="InterPro" id="IPR036813">
    <property type="entry name" value="Tachylectin2_sf"/>
</dbReference>
<evidence type="ECO:0000256" key="1">
    <source>
        <dbReference type="SAM" id="SignalP"/>
    </source>
</evidence>
<proteinExistence type="predicted"/>